<dbReference type="RefSeq" id="WP_201504230.1">
    <property type="nucleotide sequence ID" value="NZ_BAAAFR010000001.1"/>
</dbReference>
<gene>
    <name evidence="2" type="ORF">GCM10009129_02280</name>
</gene>
<feature type="chain" id="PRO_5047125135" description="DUF3192 domain-containing protein" evidence="1">
    <location>
        <begin position="24"/>
        <end position="115"/>
    </location>
</feature>
<dbReference type="EMBL" id="BAAAFR010000001">
    <property type="protein sequence ID" value="GAA0308699.1"/>
    <property type="molecule type" value="Genomic_DNA"/>
</dbReference>
<evidence type="ECO:0008006" key="4">
    <source>
        <dbReference type="Google" id="ProtNLM"/>
    </source>
</evidence>
<evidence type="ECO:0000313" key="2">
    <source>
        <dbReference type="EMBL" id="GAA0308699.1"/>
    </source>
</evidence>
<organism evidence="2 3">
    <name type="scientific">Psychrobacter aestuarii</name>
    <dbReference type="NCBI Taxonomy" id="556327"/>
    <lineage>
        <taxon>Bacteria</taxon>
        <taxon>Pseudomonadati</taxon>
        <taxon>Pseudomonadota</taxon>
        <taxon>Gammaproteobacteria</taxon>
        <taxon>Moraxellales</taxon>
        <taxon>Moraxellaceae</taxon>
        <taxon>Psychrobacter</taxon>
    </lineage>
</organism>
<keyword evidence="1" id="KW-0732">Signal</keyword>
<proteinExistence type="predicted"/>
<reference evidence="2 3" key="1">
    <citation type="journal article" date="2019" name="Int. J. Syst. Evol. Microbiol.">
        <title>The Global Catalogue of Microorganisms (GCM) 10K type strain sequencing project: providing services to taxonomists for standard genome sequencing and annotation.</title>
        <authorList>
            <consortium name="The Broad Institute Genomics Platform"/>
            <consortium name="The Broad Institute Genome Sequencing Center for Infectious Disease"/>
            <person name="Wu L."/>
            <person name="Ma J."/>
        </authorList>
    </citation>
    <scope>NUCLEOTIDE SEQUENCE [LARGE SCALE GENOMIC DNA]</scope>
    <source>
        <strain evidence="2 3">JCM 16343</strain>
    </source>
</reference>
<comment type="caution">
    <text evidence="2">The sequence shown here is derived from an EMBL/GenBank/DDBJ whole genome shotgun (WGS) entry which is preliminary data.</text>
</comment>
<dbReference type="PROSITE" id="PS51257">
    <property type="entry name" value="PROKAR_LIPOPROTEIN"/>
    <property type="match status" value="1"/>
</dbReference>
<accession>A0ABN0VKU2</accession>
<dbReference type="Proteomes" id="UP001501787">
    <property type="component" value="Unassembled WGS sequence"/>
</dbReference>
<keyword evidence="3" id="KW-1185">Reference proteome</keyword>
<evidence type="ECO:0000313" key="3">
    <source>
        <dbReference type="Proteomes" id="UP001501787"/>
    </source>
</evidence>
<name>A0ABN0VKU2_9GAMM</name>
<protein>
    <recommendedName>
        <fullName evidence="4">DUF3192 domain-containing protein</fullName>
    </recommendedName>
</protein>
<sequence>MNNSVYRKYVLRALLVSAVAVLSACQDSPYCVLNGSVIDDGIIGTKRSDVLSKFGKPKWSDMGVKGFDEFATSKDGKDYALIIRYHPTNNTRYVSSQKCIAANPRLEIFGHILWH</sequence>
<feature type="signal peptide" evidence="1">
    <location>
        <begin position="1"/>
        <end position="23"/>
    </location>
</feature>
<evidence type="ECO:0000256" key="1">
    <source>
        <dbReference type="SAM" id="SignalP"/>
    </source>
</evidence>